<reference evidence="2 3" key="1">
    <citation type="submission" date="2022-10" db="EMBL/GenBank/DDBJ databases">
        <title>Luteolibacter flavescens strain MCCC 1K03193, whole genome shotgun sequencing project.</title>
        <authorList>
            <person name="Zhao G."/>
            <person name="Shen L."/>
        </authorList>
    </citation>
    <scope>NUCLEOTIDE SEQUENCE [LARGE SCALE GENOMIC DNA]</scope>
    <source>
        <strain evidence="2 3">MCCC 1K03193</strain>
    </source>
</reference>
<keyword evidence="1" id="KW-0472">Membrane</keyword>
<comment type="subcellular location">
    <subcellularLocation>
        <location evidence="1">Cell membrane</location>
        <topology evidence="1">Peripheral membrane protein</topology>
        <orientation evidence="1">Cytoplasmic side</orientation>
    </subcellularLocation>
</comment>
<evidence type="ECO:0000313" key="2">
    <source>
        <dbReference type="EMBL" id="MCW1886981.1"/>
    </source>
</evidence>
<accession>A0ABT3FTS2</accession>
<dbReference type="InterPro" id="IPR002696">
    <property type="entry name" value="Membr_insert_effic_factor_YidD"/>
</dbReference>
<dbReference type="HAMAP" id="MF_00386">
    <property type="entry name" value="UPF0161_YidD"/>
    <property type="match status" value="1"/>
</dbReference>
<evidence type="ECO:0000256" key="1">
    <source>
        <dbReference type="HAMAP-Rule" id="MF_00386"/>
    </source>
</evidence>
<dbReference type="Proteomes" id="UP001207930">
    <property type="component" value="Unassembled WGS sequence"/>
</dbReference>
<dbReference type="PANTHER" id="PTHR33383:SF1">
    <property type="entry name" value="MEMBRANE PROTEIN INSERTION EFFICIENCY FACTOR-RELATED"/>
    <property type="match status" value="1"/>
</dbReference>
<evidence type="ECO:0000313" key="3">
    <source>
        <dbReference type="Proteomes" id="UP001207930"/>
    </source>
</evidence>
<dbReference type="PANTHER" id="PTHR33383">
    <property type="entry name" value="MEMBRANE PROTEIN INSERTION EFFICIENCY FACTOR-RELATED"/>
    <property type="match status" value="1"/>
</dbReference>
<protein>
    <recommendedName>
        <fullName evidence="1">Putative membrane protein insertion efficiency factor</fullName>
    </recommendedName>
</protein>
<gene>
    <name evidence="2" type="primary">yidD</name>
    <name evidence="2" type="ORF">OKA04_19735</name>
</gene>
<dbReference type="NCBIfam" id="TIGR00278">
    <property type="entry name" value="membrane protein insertion efficiency factor YidD"/>
    <property type="match status" value="1"/>
</dbReference>
<dbReference type="RefSeq" id="WP_264502936.1">
    <property type="nucleotide sequence ID" value="NZ_JAPDDS010000013.1"/>
</dbReference>
<comment type="caution">
    <text evidence="2">The sequence shown here is derived from an EMBL/GenBank/DDBJ whole genome shotgun (WGS) entry which is preliminary data.</text>
</comment>
<sequence length="94" mass="10325">MKRLIRIAIRGYQIFLNPVLKALCGPGSGCRFTPTCSNYFLQAVEAHGSLKGSWLGVCRIFRCHPWGGYGYDPVPPKRGAAENHDTHRPAGPDA</sequence>
<comment type="similarity">
    <text evidence="1">Belongs to the UPF0161 family.</text>
</comment>
<dbReference type="Pfam" id="PF01809">
    <property type="entry name" value="YidD"/>
    <property type="match status" value="1"/>
</dbReference>
<keyword evidence="3" id="KW-1185">Reference proteome</keyword>
<comment type="function">
    <text evidence="1">Could be involved in insertion of integral membrane proteins into the membrane.</text>
</comment>
<name>A0ABT3FTS2_9BACT</name>
<keyword evidence="1" id="KW-1003">Cell membrane</keyword>
<dbReference type="SMART" id="SM01234">
    <property type="entry name" value="Haemolytic"/>
    <property type="match status" value="1"/>
</dbReference>
<organism evidence="2 3">
    <name type="scientific">Luteolibacter flavescens</name>
    <dbReference type="NCBI Taxonomy" id="1859460"/>
    <lineage>
        <taxon>Bacteria</taxon>
        <taxon>Pseudomonadati</taxon>
        <taxon>Verrucomicrobiota</taxon>
        <taxon>Verrucomicrobiia</taxon>
        <taxon>Verrucomicrobiales</taxon>
        <taxon>Verrucomicrobiaceae</taxon>
        <taxon>Luteolibacter</taxon>
    </lineage>
</organism>
<dbReference type="EMBL" id="JAPDDS010000013">
    <property type="protein sequence ID" value="MCW1886981.1"/>
    <property type="molecule type" value="Genomic_DNA"/>
</dbReference>
<proteinExistence type="inferred from homology"/>